<dbReference type="PROSITE" id="PS00105">
    <property type="entry name" value="AA_TRANSFER_CLASS_1"/>
    <property type="match status" value="1"/>
</dbReference>
<evidence type="ECO:0000256" key="1">
    <source>
        <dbReference type="ARBA" id="ARBA00001933"/>
    </source>
</evidence>
<dbReference type="EMBL" id="OX597830">
    <property type="protein sequence ID" value="CAI9735035.1"/>
    <property type="molecule type" value="Genomic_DNA"/>
</dbReference>
<dbReference type="AlphaFoldDB" id="A0AA36FE76"/>
<reference evidence="7" key="1">
    <citation type="submission" date="2023-08" db="EMBL/GenBank/DDBJ databases">
        <authorList>
            <person name="Alioto T."/>
            <person name="Alioto T."/>
            <person name="Gomez Garrido J."/>
        </authorList>
    </citation>
    <scope>NUCLEOTIDE SEQUENCE</scope>
</reference>
<name>A0AA36FE76_OCTVU</name>
<dbReference type="PANTHER" id="PTHR46383">
    <property type="entry name" value="ASPARTATE AMINOTRANSFERASE"/>
    <property type="match status" value="1"/>
</dbReference>
<comment type="similarity">
    <text evidence="2">Belongs to the class-I pyridoxal-phosphate-dependent aminotransferase family.</text>
</comment>
<dbReference type="InterPro" id="IPR004838">
    <property type="entry name" value="NHTrfase_class1_PyrdxlP-BS"/>
</dbReference>
<evidence type="ECO:0000313" key="7">
    <source>
        <dbReference type="EMBL" id="CAI9735035.1"/>
    </source>
</evidence>
<keyword evidence="8" id="KW-1185">Reference proteome</keyword>
<evidence type="ECO:0000256" key="3">
    <source>
        <dbReference type="ARBA" id="ARBA00022576"/>
    </source>
</evidence>
<dbReference type="CDD" id="cd00609">
    <property type="entry name" value="AAT_like"/>
    <property type="match status" value="1"/>
</dbReference>
<accession>A0AA36FE76</accession>
<dbReference type="PANTHER" id="PTHR46383:SF1">
    <property type="entry name" value="ASPARTATE AMINOTRANSFERASE"/>
    <property type="match status" value="1"/>
</dbReference>
<dbReference type="SUPFAM" id="SSF53383">
    <property type="entry name" value="PLP-dependent transferases"/>
    <property type="match status" value="1"/>
</dbReference>
<dbReference type="Gene3D" id="3.90.1150.10">
    <property type="entry name" value="Aspartate Aminotransferase, domain 1"/>
    <property type="match status" value="1"/>
</dbReference>
<evidence type="ECO:0000256" key="5">
    <source>
        <dbReference type="ARBA" id="ARBA00022898"/>
    </source>
</evidence>
<dbReference type="Gene3D" id="3.40.640.10">
    <property type="entry name" value="Type I PLP-dependent aspartate aminotransferase-like (Major domain)"/>
    <property type="match status" value="1"/>
</dbReference>
<dbReference type="InterPro" id="IPR004839">
    <property type="entry name" value="Aminotransferase_I/II_large"/>
</dbReference>
<keyword evidence="3" id="KW-0032">Aminotransferase</keyword>
<gene>
    <name evidence="7" type="ORF">OCTVUL_1B022260</name>
</gene>
<evidence type="ECO:0000259" key="6">
    <source>
        <dbReference type="Pfam" id="PF00155"/>
    </source>
</evidence>
<evidence type="ECO:0000313" key="8">
    <source>
        <dbReference type="Proteomes" id="UP001162480"/>
    </source>
</evidence>
<dbReference type="InterPro" id="IPR015424">
    <property type="entry name" value="PyrdxlP-dep_Trfase"/>
</dbReference>
<keyword evidence="4" id="KW-0808">Transferase</keyword>
<protein>
    <submittedName>
        <fullName evidence="7">Aspartate aminotransferase-like</fullName>
    </submittedName>
</protein>
<dbReference type="InterPro" id="IPR050596">
    <property type="entry name" value="AspAT/PAT-like"/>
</dbReference>
<dbReference type="GO" id="GO:0006520">
    <property type="term" value="P:amino acid metabolic process"/>
    <property type="evidence" value="ECO:0007669"/>
    <property type="project" value="InterPro"/>
</dbReference>
<dbReference type="Proteomes" id="UP001162480">
    <property type="component" value="Chromosome 17"/>
</dbReference>
<organism evidence="7 8">
    <name type="scientific">Octopus vulgaris</name>
    <name type="common">Common octopus</name>
    <dbReference type="NCBI Taxonomy" id="6645"/>
    <lineage>
        <taxon>Eukaryota</taxon>
        <taxon>Metazoa</taxon>
        <taxon>Spiralia</taxon>
        <taxon>Lophotrochozoa</taxon>
        <taxon>Mollusca</taxon>
        <taxon>Cephalopoda</taxon>
        <taxon>Coleoidea</taxon>
        <taxon>Octopodiformes</taxon>
        <taxon>Octopoda</taxon>
        <taxon>Incirrata</taxon>
        <taxon>Octopodidae</taxon>
        <taxon>Octopus</taxon>
    </lineage>
</organism>
<dbReference type="GO" id="GO:0008483">
    <property type="term" value="F:transaminase activity"/>
    <property type="evidence" value="ECO:0007669"/>
    <property type="project" value="UniProtKB-KW"/>
</dbReference>
<proteinExistence type="inferred from homology"/>
<keyword evidence="5" id="KW-0663">Pyridoxal phosphate</keyword>
<dbReference type="Pfam" id="PF00155">
    <property type="entry name" value="Aminotran_1_2"/>
    <property type="match status" value="1"/>
</dbReference>
<evidence type="ECO:0000256" key="4">
    <source>
        <dbReference type="ARBA" id="ARBA00022679"/>
    </source>
</evidence>
<sequence length="447" mass="49887">MSKVELVRSHLQDFGMAANVILNQNIKKQIKAGKSVHAFGFGQSPFPVMEEAIEALREHAEENEYVPVAGIPLLRQAISDFHFRYDKIRFSPDNIIVGPGSKELIYALVNVFGGDILVISPSWTTYKPQTQLANQRCVVLNTTAEDEWRVTPEIVEKAMEDKTLSKYKLLILCNPDNPTGTHYTEEHLADLTEVFRKHNILVLSDEIYGRLCFNHKHVCMSKVYPEGAVISTGLSKCASVGGWRVGYHVFPDELKTLKDAVECVGSNTNSCACTPVQYALAKMLNCEEKFDQYLNHTTRIMAKAGDYAYKELTAAGVEAVKPYGGYYLFPDFGILKPALAKRGITTGNKMCEAMFKEKSIVLMAGGPAFLRPESELTTRLCYVNFDGKKALQKSREIGLDKPLPEDFIKEQCSPLYHGIQAIVSWALKTTPPVVTFSTPAKRELEIS</sequence>
<comment type="cofactor">
    <cofactor evidence="1">
        <name>pyridoxal 5'-phosphate</name>
        <dbReference type="ChEBI" id="CHEBI:597326"/>
    </cofactor>
</comment>
<dbReference type="InterPro" id="IPR015422">
    <property type="entry name" value="PyrdxlP-dep_Trfase_small"/>
</dbReference>
<feature type="domain" description="Aminotransferase class I/classII large" evidence="6">
    <location>
        <begin position="39"/>
        <end position="370"/>
    </location>
</feature>
<dbReference type="GO" id="GO:0030170">
    <property type="term" value="F:pyridoxal phosphate binding"/>
    <property type="evidence" value="ECO:0007669"/>
    <property type="project" value="InterPro"/>
</dbReference>
<evidence type="ECO:0000256" key="2">
    <source>
        <dbReference type="ARBA" id="ARBA00007441"/>
    </source>
</evidence>
<dbReference type="InterPro" id="IPR015421">
    <property type="entry name" value="PyrdxlP-dep_Trfase_major"/>
</dbReference>